<dbReference type="Pfam" id="PF10076">
    <property type="entry name" value="Phage_Mu_Gp48"/>
    <property type="match status" value="1"/>
</dbReference>
<organism evidence="1 2">
    <name type="scientific">Vallitalea pronyensis</name>
    <dbReference type="NCBI Taxonomy" id="1348613"/>
    <lineage>
        <taxon>Bacteria</taxon>
        <taxon>Bacillati</taxon>
        <taxon>Bacillota</taxon>
        <taxon>Clostridia</taxon>
        <taxon>Lachnospirales</taxon>
        <taxon>Vallitaleaceae</taxon>
        <taxon>Vallitalea</taxon>
    </lineage>
</organism>
<proteinExistence type="predicted"/>
<dbReference type="EMBL" id="CP058649">
    <property type="protein sequence ID" value="QUI25512.1"/>
    <property type="molecule type" value="Genomic_DNA"/>
</dbReference>
<evidence type="ECO:0000313" key="2">
    <source>
        <dbReference type="Proteomes" id="UP000683246"/>
    </source>
</evidence>
<dbReference type="AlphaFoldDB" id="A0A8J8SJI0"/>
<name>A0A8J8SJI0_9FIRM</name>
<dbReference type="InterPro" id="IPR018755">
    <property type="entry name" value="Phage_Mu_Gp48"/>
</dbReference>
<gene>
    <name evidence="1" type="ORF">HZI73_25880</name>
</gene>
<reference evidence="1" key="1">
    <citation type="submission" date="2020-07" db="EMBL/GenBank/DDBJ databases">
        <title>Vallitalea pronyensis genome.</title>
        <authorList>
            <person name="Postec A."/>
        </authorList>
    </citation>
    <scope>NUCLEOTIDE SEQUENCE</scope>
    <source>
        <strain evidence="1">FatNI3</strain>
    </source>
</reference>
<protein>
    <submittedName>
        <fullName evidence="1">DUF2313 domain-containing protein</fullName>
    </submittedName>
</protein>
<dbReference type="RefSeq" id="WP_212696216.1">
    <property type="nucleotide sequence ID" value="NZ_CP058649.1"/>
</dbReference>
<dbReference type="KEGG" id="vpy:HZI73_25880"/>
<evidence type="ECO:0000313" key="1">
    <source>
        <dbReference type="EMBL" id="QUI25512.1"/>
    </source>
</evidence>
<accession>A0A8J8SJI0</accession>
<sequence>MANTQLMAYLPDYYKSIRTFEIIMDVEDKELDILKAYLADGYNQLFLDSATTGLEMWEEDTGTIKQSGASHEERRAKIRSQLRGTGKIDEELIKIVADSWTNGNVEVSFDGKIRIKFNSFYGVPSNMDAVKQAIDKIIPAHLGVEYDLKYLLVGDVHNNMTINALQGTKLNQFAGGVI</sequence>
<dbReference type="Proteomes" id="UP000683246">
    <property type="component" value="Chromosome"/>
</dbReference>
<keyword evidence="2" id="KW-1185">Reference proteome</keyword>